<keyword evidence="4" id="KW-1185">Reference proteome</keyword>
<sequence>MRSPRPTLTPPPHQVREKQRGTGPRPTADDETRPRRRTPAGDTRAILLRALTLDTVIPTQRTGSAAGPGTDTGTDTCTRPDTGTDTTRTSVEATPRTIHPPTPEAAFDALYVYAAPGLIRQTHLLTGSRRLAFESVEYAFRRAWERWPEVARDTDPVGWVRAESHTYALSPWHQLRRVPGRPLPAPPRDPGPRALLTLPPAQRRAVLLCDGLGLSPSETAAETEAGTAATHGRLRNARAVLDALGSPDLAALLDDESARTVPQPWSVRESTERRARALTRTVWSVLAAFSVLVAVVIAVRS</sequence>
<gene>
    <name evidence="3" type="ORF">IAG42_32895</name>
</gene>
<dbReference type="EMBL" id="CP061281">
    <property type="protein sequence ID" value="QNS07937.1"/>
    <property type="molecule type" value="Genomic_DNA"/>
</dbReference>
<dbReference type="Gene3D" id="1.10.10.10">
    <property type="entry name" value="Winged helix-like DNA-binding domain superfamily/Winged helix DNA-binding domain"/>
    <property type="match status" value="1"/>
</dbReference>
<dbReference type="Proteomes" id="UP000516428">
    <property type="component" value="Chromosome"/>
</dbReference>
<evidence type="ECO:0000313" key="3">
    <source>
        <dbReference type="EMBL" id="QNS07937.1"/>
    </source>
</evidence>
<proteinExistence type="predicted"/>
<dbReference type="KEGG" id="sxn:IAG42_32895"/>
<dbReference type="InterPro" id="IPR013325">
    <property type="entry name" value="RNA_pol_sigma_r2"/>
</dbReference>
<keyword evidence="2" id="KW-0472">Membrane</keyword>
<feature type="region of interest" description="Disordered" evidence="1">
    <location>
        <begin position="1"/>
        <end position="44"/>
    </location>
</feature>
<dbReference type="RefSeq" id="WP_188340598.1">
    <property type="nucleotide sequence ID" value="NZ_CP061281.1"/>
</dbReference>
<accession>A0A7H1BGT2</accession>
<dbReference type="SUPFAM" id="SSF88659">
    <property type="entry name" value="Sigma3 and sigma4 domains of RNA polymerase sigma factors"/>
    <property type="match status" value="1"/>
</dbReference>
<dbReference type="SUPFAM" id="SSF88946">
    <property type="entry name" value="Sigma2 domain of RNA polymerase sigma factors"/>
    <property type="match status" value="1"/>
</dbReference>
<protein>
    <recommendedName>
        <fullName evidence="5">RNA polymerase sigma factor 70 region 4 type 2 domain-containing protein</fullName>
    </recommendedName>
</protein>
<evidence type="ECO:0000256" key="2">
    <source>
        <dbReference type="SAM" id="Phobius"/>
    </source>
</evidence>
<dbReference type="InterPro" id="IPR013324">
    <property type="entry name" value="RNA_pol_sigma_r3/r4-like"/>
</dbReference>
<keyword evidence="2" id="KW-1133">Transmembrane helix</keyword>
<reference evidence="3 4" key="1">
    <citation type="submission" date="2020-09" db="EMBL/GenBank/DDBJ databases">
        <title>A novel species.</title>
        <authorList>
            <person name="Gao J."/>
        </authorList>
    </citation>
    <scope>NUCLEOTIDE SEQUENCE [LARGE SCALE GENOMIC DNA]</scope>
    <source>
        <strain evidence="3 4">CRXT-Y-14</strain>
    </source>
</reference>
<evidence type="ECO:0008006" key="5">
    <source>
        <dbReference type="Google" id="ProtNLM"/>
    </source>
</evidence>
<dbReference type="GO" id="GO:0003700">
    <property type="term" value="F:DNA-binding transcription factor activity"/>
    <property type="evidence" value="ECO:0007669"/>
    <property type="project" value="InterPro"/>
</dbReference>
<keyword evidence="2" id="KW-0812">Transmembrane</keyword>
<dbReference type="InterPro" id="IPR036388">
    <property type="entry name" value="WH-like_DNA-bd_sf"/>
</dbReference>
<evidence type="ECO:0000313" key="4">
    <source>
        <dbReference type="Proteomes" id="UP000516428"/>
    </source>
</evidence>
<dbReference type="GO" id="GO:0006352">
    <property type="term" value="P:DNA-templated transcription initiation"/>
    <property type="evidence" value="ECO:0007669"/>
    <property type="project" value="InterPro"/>
</dbReference>
<feature type="transmembrane region" description="Helical" evidence="2">
    <location>
        <begin position="277"/>
        <end position="299"/>
    </location>
</feature>
<feature type="region of interest" description="Disordered" evidence="1">
    <location>
        <begin position="58"/>
        <end position="102"/>
    </location>
</feature>
<organism evidence="3 4">
    <name type="scientific">Streptomyces xanthii</name>
    <dbReference type="NCBI Taxonomy" id="2768069"/>
    <lineage>
        <taxon>Bacteria</taxon>
        <taxon>Bacillati</taxon>
        <taxon>Actinomycetota</taxon>
        <taxon>Actinomycetes</taxon>
        <taxon>Kitasatosporales</taxon>
        <taxon>Streptomycetaceae</taxon>
        <taxon>Streptomyces</taxon>
    </lineage>
</organism>
<evidence type="ECO:0000256" key="1">
    <source>
        <dbReference type="SAM" id="MobiDB-lite"/>
    </source>
</evidence>
<feature type="compositionally biased region" description="Low complexity" evidence="1">
    <location>
        <begin position="62"/>
        <end position="90"/>
    </location>
</feature>
<dbReference type="AlphaFoldDB" id="A0A7H1BGT2"/>
<name>A0A7H1BGT2_9ACTN</name>